<feature type="binding site" evidence="12">
    <location>
        <position position="209"/>
    </location>
    <ligand>
        <name>[4Fe-4S] cluster</name>
        <dbReference type="ChEBI" id="CHEBI:49883"/>
    </ligand>
</feature>
<keyword evidence="4 12" id="KW-0227">DNA damage</keyword>
<evidence type="ECO:0000259" key="13">
    <source>
        <dbReference type="SMART" id="SM00478"/>
    </source>
</evidence>
<dbReference type="GO" id="GO:0140078">
    <property type="term" value="F:class I DNA-(apurinic or apyrimidinic site) endonuclease activity"/>
    <property type="evidence" value="ECO:0007669"/>
    <property type="project" value="UniProtKB-EC"/>
</dbReference>
<evidence type="ECO:0000256" key="4">
    <source>
        <dbReference type="ARBA" id="ARBA00022763"/>
    </source>
</evidence>
<dbReference type="Pfam" id="PF10576">
    <property type="entry name" value="EndIII_4Fe-2S"/>
    <property type="match status" value="1"/>
</dbReference>
<dbReference type="SMART" id="SM00525">
    <property type="entry name" value="FES"/>
    <property type="match status" value="1"/>
</dbReference>
<dbReference type="PROSITE" id="PS00764">
    <property type="entry name" value="ENDONUCLEASE_III_1"/>
    <property type="match status" value="1"/>
</dbReference>
<evidence type="ECO:0000256" key="10">
    <source>
        <dbReference type="ARBA" id="ARBA00023239"/>
    </source>
</evidence>
<organism evidence="14 15">
    <name type="scientific">Thermocrinis albus (strain DSM 14484 / JCM 11386 / HI 11/12)</name>
    <dbReference type="NCBI Taxonomy" id="638303"/>
    <lineage>
        <taxon>Bacteria</taxon>
        <taxon>Pseudomonadati</taxon>
        <taxon>Aquificota</taxon>
        <taxon>Aquificia</taxon>
        <taxon>Aquificales</taxon>
        <taxon>Aquificaceae</taxon>
        <taxon>Thermocrinis</taxon>
    </lineage>
</organism>
<dbReference type="GO" id="GO:0006285">
    <property type="term" value="P:base-excision repair, AP site formation"/>
    <property type="evidence" value="ECO:0007669"/>
    <property type="project" value="TreeGrafter"/>
</dbReference>
<name>D3SQ67_THEAH</name>
<dbReference type="InterPro" id="IPR003265">
    <property type="entry name" value="HhH-GPD_domain"/>
</dbReference>
<keyword evidence="2 12" id="KW-0004">4Fe-4S</keyword>
<evidence type="ECO:0000256" key="9">
    <source>
        <dbReference type="ARBA" id="ARBA00023204"/>
    </source>
</evidence>
<evidence type="ECO:0000256" key="3">
    <source>
        <dbReference type="ARBA" id="ARBA00022723"/>
    </source>
</evidence>
<dbReference type="eggNOG" id="COG0177">
    <property type="taxonomic scope" value="Bacteria"/>
</dbReference>
<dbReference type="Pfam" id="PF00633">
    <property type="entry name" value="HHH"/>
    <property type="match status" value="1"/>
</dbReference>
<gene>
    <name evidence="12" type="primary">nth</name>
    <name evidence="14" type="ordered locus">Thal_0671</name>
</gene>
<evidence type="ECO:0000256" key="6">
    <source>
        <dbReference type="ARBA" id="ARBA00023004"/>
    </source>
</evidence>
<evidence type="ECO:0000256" key="12">
    <source>
        <dbReference type="HAMAP-Rule" id="MF_00942"/>
    </source>
</evidence>
<dbReference type="GO" id="GO:0006289">
    <property type="term" value="P:nucleotide-excision repair"/>
    <property type="evidence" value="ECO:0007669"/>
    <property type="project" value="TreeGrafter"/>
</dbReference>
<dbReference type="STRING" id="638303.Thal_0671"/>
<keyword evidence="5 12" id="KW-0378">Hydrolase</keyword>
<dbReference type="InterPro" id="IPR005759">
    <property type="entry name" value="Nth"/>
</dbReference>
<evidence type="ECO:0000256" key="2">
    <source>
        <dbReference type="ARBA" id="ARBA00022485"/>
    </source>
</evidence>
<dbReference type="OrthoDB" id="9800977at2"/>
<keyword evidence="3 12" id="KW-0479">Metal-binding</keyword>
<dbReference type="GO" id="GO:0046872">
    <property type="term" value="F:metal ion binding"/>
    <property type="evidence" value="ECO:0007669"/>
    <property type="project" value="UniProtKB-KW"/>
</dbReference>
<dbReference type="AlphaFoldDB" id="D3SQ67"/>
<evidence type="ECO:0000256" key="11">
    <source>
        <dbReference type="ARBA" id="ARBA00023295"/>
    </source>
</evidence>
<dbReference type="SMART" id="SM00478">
    <property type="entry name" value="ENDO3c"/>
    <property type="match status" value="1"/>
</dbReference>
<dbReference type="FunFam" id="1.10.1670.10:FF:000001">
    <property type="entry name" value="Endonuclease III"/>
    <property type="match status" value="1"/>
</dbReference>
<dbReference type="Proteomes" id="UP000002043">
    <property type="component" value="Chromosome"/>
</dbReference>
<accession>D3SQ67</accession>
<feature type="binding site" evidence="12">
    <location>
        <position position="200"/>
    </location>
    <ligand>
        <name>[4Fe-4S] cluster</name>
        <dbReference type="ChEBI" id="CHEBI:49883"/>
    </ligand>
</feature>
<dbReference type="PIRSF" id="PIRSF001435">
    <property type="entry name" value="Nth"/>
    <property type="match status" value="1"/>
</dbReference>
<evidence type="ECO:0000313" key="15">
    <source>
        <dbReference type="Proteomes" id="UP000002043"/>
    </source>
</evidence>
<dbReference type="InterPro" id="IPR003651">
    <property type="entry name" value="Endonuclease3_FeS-loop_motif"/>
</dbReference>
<evidence type="ECO:0000256" key="5">
    <source>
        <dbReference type="ARBA" id="ARBA00022801"/>
    </source>
</evidence>
<dbReference type="HAMAP" id="MF_00942">
    <property type="entry name" value="Nth"/>
    <property type="match status" value="1"/>
</dbReference>
<comment type="similarity">
    <text evidence="1 12">Belongs to the Nth/MutY family.</text>
</comment>
<dbReference type="SUPFAM" id="SSF48150">
    <property type="entry name" value="DNA-glycosylase"/>
    <property type="match status" value="1"/>
</dbReference>
<reference evidence="15" key="1">
    <citation type="journal article" date="2010" name="Stand. Genomic Sci.">
        <title>Complete genome sequence of Thermocrinis albus type strain (HI 11/12T).</title>
        <authorList>
            <person name="Wirth R."/>
            <person name="Sikorski J."/>
            <person name="Brambilla E."/>
            <person name="Misra M."/>
            <person name="Lapidus A."/>
            <person name="Copeland A."/>
            <person name="Nolan M."/>
            <person name="Lucas S."/>
            <person name="Chen F."/>
            <person name="Tice H."/>
            <person name="Cheng J.F."/>
            <person name="Han C."/>
            <person name="Detter J.C."/>
            <person name="Tapia R."/>
            <person name="Bruce D."/>
            <person name="Goodwin L."/>
            <person name="Pitluck S."/>
            <person name="Pati A."/>
            <person name="Anderson I."/>
            <person name="Ivanova N."/>
            <person name="Mavromatis K."/>
            <person name="Mikhailova N."/>
            <person name="Chen A."/>
            <person name="Palaniappan K."/>
            <person name="Bilek Y."/>
            <person name="Hader T."/>
            <person name="Land M."/>
            <person name="Hauser L."/>
            <person name="Chang Y.J."/>
            <person name="Jeffries C.D."/>
            <person name="Tindall B.J."/>
            <person name="Rohde M."/>
            <person name="Goker M."/>
            <person name="Bristow J."/>
            <person name="Eisen J.A."/>
            <person name="Markowitz V."/>
            <person name="Hugenholtz P."/>
            <person name="Kyrpides N.C."/>
            <person name="Klenk H.P."/>
        </authorList>
    </citation>
    <scope>NUCLEOTIDE SEQUENCE [LARGE SCALE GENOMIC DNA]</scope>
    <source>
        <strain evidence="15">DSM 14484 / JCM 11386 / HI 11/12</strain>
    </source>
</reference>
<dbReference type="RefSeq" id="WP_012991711.1">
    <property type="nucleotide sequence ID" value="NC_013894.1"/>
</dbReference>
<evidence type="ECO:0000313" key="14">
    <source>
        <dbReference type="EMBL" id="ADC89304.1"/>
    </source>
</evidence>
<keyword evidence="8 12" id="KW-0238">DNA-binding</keyword>
<feature type="domain" description="HhH-GPD" evidence="13">
    <location>
        <begin position="44"/>
        <end position="191"/>
    </location>
</feature>
<dbReference type="Gene3D" id="1.10.340.30">
    <property type="entry name" value="Hypothetical protein, domain 2"/>
    <property type="match status" value="1"/>
</dbReference>
<dbReference type="EC" id="4.2.99.18" evidence="12"/>
<dbReference type="InterPro" id="IPR004035">
    <property type="entry name" value="Endouclease-III_FeS-bd_BS"/>
</dbReference>
<comment type="function">
    <text evidence="12">DNA repair enzyme that has both DNA N-glycosylase activity and AP-lyase activity. The DNA N-glycosylase activity releases various damaged pyrimidines from DNA by cleaving the N-glycosidic bond, leaving an AP (apurinic/apyrimidinic) site. The AP-lyase activity cleaves the phosphodiester bond 3' to the AP site by a beta-elimination, leaving a 3'-terminal unsaturated sugar and a product with a terminal 5'-phosphate.</text>
</comment>
<feature type="binding site" evidence="12">
    <location>
        <position position="193"/>
    </location>
    <ligand>
        <name>[4Fe-4S] cluster</name>
        <dbReference type="ChEBI" id="CHEBI:49883"/>
    </ligand>
</feature>
<comment type="cofactor">
    <cofactor evidence="12">
        <name>[4Fe-4S] cluster</name>
        <dbReference type="ChEBI" id="CHEBI:49883"/>
    </cofactor>
    <text evidence="12">Binds 1 [4Fe-4S] cluster.</text>
</comment>
<dbReference type="KEGG" id="tal:Thal_0671"/>
<dbReference type="Gene3D" id="1.10.1670.10">
    <property type="entry name" value="Helix-hairpin-Helix base-excision DNA repair enzymes (C-terminal)"/>
    <property type="match status" value="1"/>
</dbReference>
<proteinExistence type="inferred from homology"/>
<keyword evidence="7 12" id="KW-0411">Iron-sulfur</keyword>
<protein>
    <recommendedName>
        <fullName evidence="12">Endonuclease III</fullName>
        <ecNumber evidence="12">4.2.99.18</ecNumber>
    </recommendedName>
    <alternativeName>
        <fullName evidence="12">DNA-(apurinic or apyrimidinic site) lyase</fullName>
    </alternativeName>
</protein>
<keyword evidence="10 12" id="KW-0456">Lyase</keyword>
<dbReference type="Pfam" id="PF00730">
    <property type="entry name" value="HhH-GPD"/>
    <property type="match status" value="1"/>
</dbReference>
<dbReference type="GO" id="GO:0000703">
    <property type="term" value="F:oxidized pyrimidine nucleobase lesion DNA N-glycosylase activity"/>
    <property type="evidence" value="ECO:0007669"/>
    <property type="project" value="TreeGrafter"/>
</dbReference>
<dbReference type="HOGENOM" id="CLU_012862_3_4_0"/>
<dbReference type="InterPro" id="IPR011257">
    <property type="entry name" value="DNA_glycosylase"/>
</dbReference>
<dbReference type="CDD" id="cd00056">
    <property type="entry name" value="ENDO3c"/>
    <property type="match status" value="1"/>
</dbReference>
<keyword evidence="9 12" id="KW-0234">DNA repair</keyword>
<dbReference type="PANTHER" id="PTHR43286">
    <property type="entry name" value="ENDONUCLEASE III-LIKE PROTEIN 1"/>
    <property type="match status" value="1"/>
</dbReference>
<evidence type="ECO:0000256" key="8">
    <source>
        <dbReference type="ARBA" id="ARBA00023125"/>
    </source>
</evidence>
<dbReference type="GO" id="GO:0051539">
    <property type="term" value="F:4 iron, 4 sulfur cluster binding"/>
    <property type="evidence" value="ECO:0007669"/>
    <property type="project" value="UniProtKB-UniRule"/>
</dbReference>
<keyword evidence="6 12" id="KW-0408">Iron</keyword>
<dbReference type="FunFam" id="1.10.340.30:FF:000001">
    <property type="entry name" value="Endonuclease III"/>
    <property type="match status" value="1"/>
</dbReference>
<feature type="binding site" evidence="12">
    <location>
        <position position="203"/>
    </location>
    <ligand>
        <name>[4Fe-4S] cluster</name>
        <dbReference type="ChEBI" id="CHEBI:49883"/>
    </ligand>
</feature>
<evidence type="ECO:0000256" key="1">
    <source>
        <dbReference type="ARBA" id="ARBA00008343"/>
    </source>
</evidence>
<sequence>MEKEHVPQVISILREEFKKWNAPVVSLIAQKTGDPFRVLVCALLSTRTKDEVTAQVCSKLFSRIRSIDDLINIPEEELASLIYPVGFYRNKAKFLKRLAEELKKEFAGKVPDRIEDLLKLKGVGRKVANLVLADGFNKPAICVDTHVHRITNRWSLVKTKTPYQTEKALMEVLPIEYWQEFNRLLVAFGQTICRPVKPLCHKCPIRDYCDFFKKTSGSA</sequence>
<keyword evidence="15" id="KW-1185">Reference proteome</keyword>
<evidence type="ECO:0000256" key="7">
    <source>
        <dbReference type="ARBA" id="ARBA00023014"/>
    </source>
</evidence>
<comment type="catalytic activity">
    <reaction evidence="12">
        <text>2'-deoxyribonucleotide-(2'-deoxyribose 5'-phosphate)-2'-deoxyribonucleotide-DNA = a 3'-end 2'-deoxyribonucleotide-(2,3-dehydro-2,3-deoxyribose 5'-phosphate)-DNA + a 5'-end 5'-phospho-2'-deoxyribonucleoside-DNA + H(+)</text>
        <dbReference type="Rhea" id="RHEA:66592"/>
        <dbReference type="Rhea" id="RHEA-COMP:13180"/>
        <dbReference type="Rhea" id="RHEA-COMP:16897"/>
        <dbReference type="Rhea" id="RHEA-COMP:17067"/>
        <dbReference type="ChEBI" id="CHEBI:15378"/>
        <dbReference type="ChEBI" id="CHEBI:136412"/>
        <dbReference type="ChEBI" id="CHEBI:157695"/>
        <dbReference type="ChEBI" id="CHEBI:167181"/>
        <dbReference type="EC" id="4.2.99.18"/>
    </reaction>
</comment>
<dbReference type="InterPro" id="IPR000445">
    <property type="entry name" value="HhH_motif"/>
</dbReference>
<keyword evidence="11 12" id="KW-0326">Glycosidase</keyword>
<dbReference type="GO" id="GO:0003677">
    <property type="term" value="F:DNA binding"/>
    <property type="evidence" value="ECO:0007669"/>
    <property type="project" value="UniProtKB-UniRule"/>
</dbReference>
<dbReference type="InterPro" id="IPR023170">
    <property type="entry name" value="HhH_base_excis_C"/>
</dbReference>
<dbReference type="PANTHER" id="PTHR43286:SF1">
    <property type="entry name" value="ENDONUCLEASE III-LIKE PROTEIN 1"/>
    <property type="match status" value="1"/>
</dbReference>
<dbReference type="EMBL" id="CP001931">
    <property type="protein sequence ID" value="ADC89304.1"/>
    <property type="molecule type" value="Genomic_DNA"/>
</dbReference>